<sequence length="111" mass="13022">MNIQHKELSLGRWSRLSFCEQMANIGSEVGRAINWRKKGNPDYSRLAFERALELLDLTIEDKTNLKRLREIVRLREVLADYFAFDNIYGSTDENVNNYFLAFNYAARVGRN</sequence>
<dbReference type="EMBL" id="METP01000001">
    <property type="protein sequence ID" value="OGC07672.1"/>
    <property type="molecule type" value="Genomic_DNA"/>
</dbReference>
<accession>A0A1F4RHL2</accession>
<proteinExistence type="predicted"/>
<evidence type="ECO:0000313" key="2">
    <source>
        <dbReference type="Proteomes" id="UP000176938"/>
    </source>
</evidence>
<organism evidence="1 2">
    <name type="scientific">candidate division WOR-1 bacterium RIFCSPLOWO2_02_FULL_46_20</name>
    <dbReference type="NCBI Taxonomy" id="1802567"/>
    <lineage>
        <taxon>Bacteria</taxon>
        <taxon>Bacillati</taxon>
        <taxon>Saganbacteria</taxon>
    </lineage>
</organism>
<dbReference type="AlphaFoldDB" id="A0A1F4RHL2"/>
<gene>
    <name evidence="1" type="ORF">A3H38_04105</name>
</gene>
<name>A0A1F4RHL2_UNCSA</name>
<comment type="caution">
    <text evidence="1">The sequence shown here is derived from an EMBL/GenBank/DDBJ whole genome shotgun (WGS) entry which is preliminary data.</text>
</comment>
<dbReference type="Proteomes" id="UP000176938">
    <property type="component" value="Unassembled WGS sequence"/>
</dbReference>
<reference evidence="1 2" key="1">
    <citation type="journal article" date="2016" name="Nat. Commun.">
        <title>Thousands of microbial genomes shed light on interconnected biogeochemical processes in an aquifer system.</title>
        <authorList>
            <person name="Anantharaman K."/>
            <person name="Brown C.T."/>
            <person name="Hug L.A."/>
            <person name="Sharon I."/>
            <person name="Castelle C.J."/>
            <person name="Probst A.J."/>
            <person name="Thomas B.C."/>
            <person name="Singh A."/>
            <person name="Wilkins M.J."/>
            <person name="Karaoz U."/>
            <person name="Brodie E.L."/>
            <person name="Williams K.H."/>
            <person name="Hubbard S.S."/>
            <person name="Banfield J.F."/>
        </authorList>
    </citation>
    <scope>NUCLEOTIDE SEQUENCE [LARGE SCALE GENOMIC DNA]</scope>
</reference>
<protein>
    <submittedName>
        <fullName evidence="1">Uncharacterized protein</fullName>
    </submittedName>
</protein>
<evidence type="ECO:0000313" key="1">
    <source>
        <dbReference type="EMBL" id="OGC07672.1"/>
    </source>
</evidence>